<dbReference type="EMBL" id="MN738866">
    <property type="protein sequence ID" value="QHT28918.1"/>
    <property type="molecule type" value="Genomic_DNA"/>
</dbReference>
<accession>A0A6C0EIT4</accession>
<name>A0A6C0EIT4_9ZZZZ</name>
<sequence>MSYSKKIIGMPPSLQTIINKEALKSNCVHKLGAVITKGRNKVICRGYNDNMRTSFLDMIVQCQHAEMSVATEFINSYVNPNHLKVYFEKF</sequence>
<organism evidence="1">
    <name type="scientific">viral metagenome</name>
    <dbReference type="NCBI Taxonomy" id="1070528"/>
    <lineage>
        <taxon>unclassified sequences</taxon>
        <taxon>metagenomes</taxon>
        <taxon>organismal metagenomes</taxon>
    </lineage>
</organism>
<reference evidence="1" key="1">
    <citation type="journal article" date="2020" name="Nature">
        <title>Giant virus diversity and host interactions through global metagenomics.</title>
        <authorList>
            <person name="Schulz F."/>
            <person name="Roux S."/>
            <person name="Paez-Espino D."/>
            <person name="Jungbluth S."/>
            <person name="Walsh D.A."/>
            <person name="Denef V.J."/>
            <person name="McMahon K.D."/>
            <person name="Konstantinidis K.T."/>
            <person name="Eloe-Fadrosh E.A."/>
            <person name="Kyrpides N.C."/>
            <person name="Woyke T."/>
        </authorList>
    </citation>
    <scope>NUCLEOTIDE SEQUENCE</scope>
    <source>
        <strain evidence="1">GVMAG-M-3300001351-8</strain>
    </source>
</reference>
<proteinExistence type="predicted"/>
<dbReference type="AlphaFoldDB" id="A0A6C0EIT4"/>
<evidence type="ECO:0000313" key="1">
    <source>
        <dbReference type="EMBL" id="QHT28918.1"/>
    </source>
</evidence>
<protein>
    <submittedName>
        <fullName evidence="1">Uncharacterized protein</fullName>
    </submittedName>
</protein>
<dbReference type="Gene3D" id="3.40.140.10">
    <property type="entry name" value="Cytidine Deaminase, domain 2"/>
    <property type="match status" value="1"/>
</dbReference>